<keyword evidence="7" id="KW-1015">Disulfide bond</keyword>
<keyword evidence="4" id="KW-0677">Repeat</keyword>
<dbReference type="PANTHER" id="PTHR48071">
    <property type="entry name" value="SRCR DOMAIN-CONTAINING PROTEIN"/>
    <property type="match status" value="1"/>
</dbReference>
<organism evidence="11 12">
    <name type="scientific">Sinanodonta woodiana</name>
    <name type="common">Chinese pond mussel</name>
    <name type="synonym">Anodonta woodiana</name>
    <dbReference type="NCBI Taxonomy" id="1069815"/>
    <lineage>
        <taxon>Eukaryota</taxon>
        <taxon>Metazoa</taxon>
        <taxon>Spiralia</taxon>
        <taxon>Lophotrochozoa</taxon>
        <taxon>Mollusca</taxon>
        <taxon>Bivalvia</taxon>
        <taxon>Autobranchia</taxon>
        <taxon>Heteroconchia</taxon>
        <taxon>Palaeoheterodonta</taxon>
        <taxon>Unionida</taxon>
        <taxon>Unionoidea</taxon>
        <taxon>Unionidae</taxon>
        <taxon>Unioninae</taxon>
        <taxon>Sinanodonta</taxon>
    </lineage>
</organism>
<feature type="domain" description="SRCR" evidence="10">
    <location>
        <begin position="7"/>
        <end position="50"/>
    </location>
</feature>
<dbReference type="FunFam" id="3.10.250.10:FF:000016">
    <property type="entry name" value="Scavenger receptor cysteine-rich protein type 12"/>
    <property type="match status" value="1"/>
</dbReference>
<keyword evidence="3" id="KW-0732">Signal</keyword>
<evidence type="ECO:0000256" key="7">
    <source>
        <dbReference type="ARBA" id="ARBA00023157"/>
    </source>
</evidence>
<evidence type="ECO:0000256" key="3">
    <source>
        <dbReference type="ARBA" id="ARBA00022729"/>
    </source>
</evidence>
<gene>
    <name evidence="11" type="ORF">ACJMK2_001389</name>
</gene>
<comment type="caution">
    <text evidence="11">The sequence shown here is derived from an EMBL/GenBank/DDBJ whole genome shotgun (WGS) entry which is preliminary data.</text>
</comment>
<dbReference type="Gene3D" id="3.10.250.10">
    <property type="entry name" value="SRCR-like domain"/>
    <property type="match status" value="1"/>
</dbReference>
<evidence type="ECO:0000256" key="9">
    <source>
        <dbReference type="PROSITE-ProRule" id="PRU00196"/>
    </source>
</evidence>
<evidence type="ECO:0000313" key="11">
    <source>
        <dbReference type="EMBL" id="KAL3889031.1"/>
    </source>
</evidence>
<keyword evidence="6" id="KW-0472">Membrane</keyword>
<dbReference type="SMART" id="SM00202">
    <property type="entry name" value="SR"/>
    <property type="match status" value="1"/>
</dbReference>
<dbReference type="Pfam" id="PF00530">
    <property type="entry name" value="SRCR"/>
    <property type="match status" value="1"/>
</dbReference>
<evidence type="ECO:0000256" key="1">
    <source>
        <dbReference type="ARBA" id="ARBA00004167"/>
    </source>
</evidence>
<feature type="non-terminal residue" evidence="11">
    <location>
        <position position="50"/>
    </location>
</feature>
<keyword evidence="12" id="KW-1185">Reference proteome</keyword>
<comment type="subcellular location">
    <subcellularLocation>
        <location evidence="1">Membrane</location>
        <topology evidence="1">Single-pass membrane protein</topology>
    </subcellularLocation>
</comment>
<keyword evidence="5" id="KW-1133">Transmembrane helix</keyword>
<evidence type="ECO:0000256" key="8">
    <source>
        <dbReference type="ARBA" id="ARBA00023180"/>
    </source>
</evidence>
<evidence type="ECO:0000256" key="4">
    <source>
        <dbReference type="ARBA" id="ARBA00022737"/>
    </source>
</evidence>
<evidence type="ECO:0000256" key="6">
    <source>
        <dbReference type="ARBA" id="ARBA00023136"/>
    </source>
</evidence>
<sequence length="50" mass="5614">SLPGSKVRLVDGQTQYEGRVEIYYNGAWGTICDDNWDNNDAAVVCRMLGY</sequence>
<evidence type="ECO:0000313" key="12">
    <source>
        <dbReference type="Proteomes" id="UP001634394"/>
    </source>
</evidence>
<keyword evidence="2" id="KW-0812">Transmembrane</keyword>
<dbReference type="PANTHER" id="PTHR48071:SF18">
    <property type="entry name" value="DELETED IN MALIGNANT BRAIN TUMORS 1 PROTEIN-RELATED"/>
    <property type="match status" value="1"/>
</dbReference>
<dbReference type="PROSITE" id="PS00420">
    <property type="entry name" value="SRCR_1"/>
    <property type="match status" value="1"/>
</dbReference>
<dbReference type="AlphaFoldDB" id="A0ABD3XTP2"/>
<comment type="caution">
    <text evidence="9">Lacks conserved residue(s) required for the propagation of feature annotation.</text>
</comment>
<dbReference type="EMBL" id="JBJQND010000001">
    <property type="protein sequence ID" value="KAL3889031.1"/>
    <property type="molecule type" value="Genomic_DNA"/>
</dbReference>
<keyword evidence="8" id="KW-0325">Glycoprotein</keyword>
<dbReference type="InterPro" id="IPR036772">
    <property type="entry name" value="SRCR-like_dom_sf"/>
</dbReference>
<feature type="non-terminal residue" evidence="11">
    <location>
        <position position="1"/>
    </location>
</feature>
<evidence type="ECO:0000256" key="2">
    <source>
        <dbReference type="ARBA" id="ARBA00022692"/>
    </source>
</evidence>
<accession>A0ABD3XTP2</accession>
<dbReference type="SUPFAM" id="SSF56487">
    <property type="entry name" value="SRCR-like"/>
    <property type="match status" value="1"/>
</dbReference>
<dbReference type="PRINTS" id="PR00258">
    <property type="entry name" value="SPERACTRCPTR"/>
</dbReference>
<name>A0ABD3XTP2_SINWO</name>
<dbReference type="GO" id="GO:0016020">
    <property type="term" value="C:membrane"/>
    <property type="evidence" value="ECO:0007669"/>
    <property type="project" value="UniProtKB-SubCell"/>
</dbReference>
<dbReference type="Proteomes" id="UP001634394">
    <property type="component" value="Unassembled WGS sequence"/>
</dbReference>
<evidence type="ECO:0000259" key="10">
    <source>
        <dbReference type="PROSITE" id="PS50287"/>
    </source>
</evidence>
<reference evidence="11 12" key="1">
    <citation type="submission" date="2024-11" db="EMBL/GenBank/DDBJ databases">
        <title>Chromosome-level genome assembly of the freshwater bivalve Anodonta woodiana.</title>
        <authorList>
            <person name="Chen X."/>
        </authorList>
    </citation>
    <scope>NUCLEOTIDE SEQUENCE [LARGE SCALE GENOMIC DNA]</scope>
    <source>
        <strain evidence="11">MN2024</strain>
        <tissue evidence="11">Gills</tissue>
    </source>
</reference>
<protein>
    <recommendedName>
        <fullName evidence="10">SRCR domain-containing protein</fullName>
    </recommendedName>
</protein>
<dbReference type="PROSITE" id="PS50287">
    <property type="entry name" value="SRCR_2"/>
    <property type="match status" value="1"/>
</dbReference>
<proteinExistence type="predicted"/>
<evidence type="ECO:0000256" key="5">
    <source>
        <dbReference type="ARBA" id="ARBA00022989"/>
    </source>
</evidence>
<dbReference type="InterPro" id="IPR001190">
    <property type="entry name" value="SRCR"/>
</dbReference>